<gene>
    <name evidence="1" type="ORF">J2W31_005432</name>
</gene>
<organism evidence="1 2">
    <name type="scientific">Variovorax boronicumulans</name>
    <dbReference type="NCBI Taxonomy" id="436515"/>
    <lineage>
        <taxon>Bacteria</taxon>
        <taxon>Pseudomonadati</taxon>
        <taxon>Pseudomonadota</taxon>
        <taxon>Betaproteobacteria</taxon>
        <taxon>Burkholderiales</taxon>
        <taxon>Comamonadaceae</taxon>
        <taxon>Variovorax</taxon>
    </lineage>
</organism>
<dbReference type="AlphaFoldDB" id="A0AAW8D5E3"/>
<evidence type="ECO:0000313" key="1">
    <source>
        <dbReference type="EMBL" id="MDP9896297.1"/>
    </source>
</evidence>
<sequence length="78" mass="8344">MDFLQRIEGASFPLAVKSENEIQCTSVLAAAVLVEAVLPPSSSEGTDGRVAIILRITPLGRAELNRMRDAGTPPERLP</sequence>
<dbReference type="EMBL" id="JAUSRD010000017">
    <property type="protein sequence ID" value="MDP9896297.1"/>
    <property type="molecule type" value="Genomic_DNA"/>
</dbReference>
<evidence type="ECO:0000313" key="2">
    <source>
        <dbReference type="Proteomes" id="UP001242045"/>
    </source>
</evidence>
<protein>
    <submittedName>
        <fullName evidence="1">Uncharacterized protein</fullName>
    </submittedName>
</protein>
<dbReference type="Proteomes" id="UP001242045">
    <property type="component" value="Unassembled WGS sequence"/>
</dbReference>
<name>A0AAW8D5E3_9BURK</name>
<reference evidence="1" key="1">
    <citation type="submission" date="2023-07" db="EMBL/GenBank/DDBJ databases">
        <title>Sorghum-associated microbial communities from plants grown in Nebraska, USA.</title>
        <authorList>
            <person name="Schachtman D."/>
        </authorList>
    </citation>
    <scope>NUCLEOTIDE SEQUENCE</scope>
    <source>
        <strain evidence="1">DS3754</strain>
    </source>
</reference>
<accession>A0AAW8D5E3</accession>
<proteinExistence type="predicted"/>
<dbReference type="RefSeq" id="WP_307686661.1">
    <property type="nucleotide sequence ID" value="NZ_JAUSRD010000017.1"/>
</dbReference>
<comment type="caution">
    <text evidence="1">The sequence shown here is derived from an EMBL/GenBank/DDBJ whole genome shotgun (WGS) entry which is preliminary data.</text>
</comment>